<dbReference type="Pfam" id="PF03061">
    <property type="entry name" value="4HBT"/>
    <property type="match status" value="1"/>
</dbReference>
<dbReference type="STRING" id="1648404.CP97_11690"/>
<comment type="similarity">
    <text evidence="1">Belongs to the thioesterase PaaI family.</text>
</comment>
<dbReference type="RefSeq" id="WP_048886089.1">
    <property type="nucleotide sequence ID" value="NZ_CP011310.1"/>
</dbReference>
<dbReference type="PANTHER" id="PTHR21660:SF1">
    <property type="entry name" value="ACYL-COENZYME A THIOESTERASE 13"/>
    <property type="match status" value="1"/>
</dbReference>
<accession>A0A0H4W1L6</accession>
<dbReference type="Proteomes" id="UP000059113">
    <property type="component" value="Chromosome"/>
</dbReference>
<dbReference type="OrthoDB" id="9813282at2"/>
<proteinExistence type="inferred from homology"/>
<keyword evidence="2" id="KW-0378">Hydrolase</keyword>
<sequence>MMNDIGFEQWPSSKLLGSSLIGWDEESGTVEMAFVASPEFANMRGYVQGGIVGAFLDEAMGAAMYFSSKGTQMQLTLDMNLSLMRPVEIGPISAKAKVIKSGRRVVFIESELFAPDGRLCARATATSIPTPMPGHGEEADGLPAKAGVQT</sequence>
<dbReference type="EMBL" id="CP011310">
    <property type="protein sequence ID" value="AKQ43413.2"/>
    <property type="molecule type" value="Genomic_DNA"/>
</dbReference>
<dbReference type="KEGG" id="ery:CP97_11690"/>
<dbReference type="Gene3D" id="3.10.129.10">
    <property type="entry name" value="Hotdog Thioesterase"/>
    <property type="match status" value="1"/>
</dbReference>
<protein>
    <recommendedName>
        <fullName evidence="4">Thioesterase domain-containing protein</fullName>
    </recommendedName>
</protein>
<evidence type="ECO:0000256" key="3">
    <source>
        <dbReference type="SAM" id="MobiDB-lite"/>
    </source>
</evidence>
<organism evidence="5 6">
    <name type="scientific">Aurantiacibacter atlanticus</name>
    <dbReference type="NCBI Taxonomy" id="1648404"/>
    <lineage>
        <taxon>Bacteria</taxon>
        <taxon>Pseudomonadati</taxon>
        <taxon>Pseudomonadota</taxon>
        <taxon>Alphaproteobacteria</taxon>
        <taxon>Sphingomonadales</taxon>
        <taxon>Erythrobacteraceae</taxon>
        <taxon>Aurantiacibacter</taxon>
    </lineage>
</organism>
<dbReference type="InterPro" id="IPR003736">
    <property type="entry name" value="PAAI_dom"/>
</dbReference>
<dbReference type="InterPro" id="IPR006683">
    <property type="entry name" value="Thioestr_dom"/>
</dbReference>
<dbReference type="InterPro" id="IPR039298">
    <property type="entry name" value="ACOT13"/>
</dbReference>
<name>A0A0H4W1L6_9SPHN</name>
<gene>
    <name evidence="5" type="ORF">CP97_11690</name>
</gene>
<dbReference type="PANTHER" id="PTHR21660">
    <property type="entry name" value="THIOESTERASE SUPERFAMILY MEMBER-RELATED"/>
    <property type="match status" value="1"/>
</dbReference>
<keyword evidence="6" id="KW-1185">Reference proteome</keyword>
<dbReference type="GO" id="GO:0047617">
    <property type="term" value="F:fatty acyl-CoA hydrolase activity"/>
    <property type="evidence" value="ECO:0007669"/>
    <property type="project" value="InterPro"/>
</dbReference>
<evidence type="ECO:0000256" key="1">
    <source>
        <dbReference type="ARBA" id="ARBA00008324"/>
    </source>
</evidence>
<reference evidence="5 6" key="1">
    <citation type="journal article" date="2015" name="Int. J. Syst. Evol. Microbiol.">
        <title>Erythrobacter atlanticus sp. nov., a bacterium from ocean sediment able to degrade polycyclic aromatic hydrocarbons.</title>
        <authorList>
            <person name="Zhuang L."/>
            <person name="Liu Y."/>
            <person name="Wang L."/>
            <person name="Wang W."/>
            <person name="Shao Z."/>
        </authorList>
    </citation>
    <scope>NUCLEOTIDE SEQUENCE [LARGE SCALE GENOMIC DNA]</scope>
    <source>
        <strain evidence="6">s21-N3</strain>
    </source>
</reference>
<feature type="region of interest" description="Disordered" evidence="3">
    <location>
        <begin position="126"/>
        <end position="150"/>
    </location>
</feature>
<evidence type="ECO:0000313" key="6">
    <source>
        <dbReference type="Proteomes" id="UP000059113"/>
    </source>
</evidence>
<evidence type="ECO:0000313" key="5">
    <source>
        <dbReference type="EMBL" id="AKQ43413.2"/>
    </source>
</evidence>
<dbReference type="NCBIfam" id="TIGR00369">
    <property type="entry name" value="unchar_dom_1"/>
    <property type="match status" value="1"/>
</dbReference>
<dbReference type="SUPFAM" id="SSF54637">
    <property type="entry name" value="Thioesterase/thiol ester dehydrase-isomerase"/>
    <property type="match status" value="1"/>
</dbReference>
<evidence type="ECO:0000256" key="2">
    <source>
        <dbReference type="ARBA" id="ARBA00022801"/>
    </source>
</evidence>
<dbReference type="InterPro" id="IPR029069">
    <property type="entry name" value="HotDog_dom_sf"/>
</dbReference>
<dbReference type="CDD" id="cd03443">
    <property type="entry name" value="PaaI_thioesterase"/>
    <property type="match status" value="1"/>
</dbReference>
<evidence type="ECO:0000259" key="4">
    <source>
        <dbReference type="Pfam" id="PF03061"/>
    </source>
</evidence>
<feature type="domain" description="Thioesterase" evidence="4">
    <location>
        <begin position="45"/>
        <end position="121"/>
    </location>
</feature>
<reference evidence="6" key="2">
    <citation type="submission" date="2015-04" db="EMBL/GenBank/DDBJ databases">
        <title>The complete genome sequence of Erythrobacter sp. s21-N3.</title>
        <authorList>
            <person name="Zhuang L."/>
            <person name="Liu Y."/>
            <person name="Shao Z."/>
        </authorList>
    </citation>
    <scope>NUCLEOTIDE SEQUENCE [LARGE SCALE GENOMIC DNA]</scope>
    <source>
        <strain evidence="6">s21-N3</strain>
    </source>
</reference>
<dbReference type="AlphaFoldDB" id="A0A0H4W1L6"/>